<dbReference type="PANTHER" id="PTHR33172">
    <property type="entry name" value="OS08G0516900 PROTEIN"/>
    <property type="match status" value="1"/>
</dbReference>
<evidence type="ECO:0000313" key="5">
    <source>
        <dbReference type="Proteomes" id="UP001497480"/>
    </source>
</evidence>
<evidence type="ECO:0008006" key="6">
    <source>
        <dbReference type="Google" id="ProtNLM"/>
    </source>
</evidence>
<gene>
    <name evidence="4" type="ORF">LLUT_LOCUS13579</name>
</gene>
<evidence type="ECO:0000256" key="1">
    <source>
        <dbReference type="ARBA" id="ARBA00004123"/>
    </source>
</evidence>
<dbReference type="AlphaFoldDB" id="A0AAV1WSX5"/>
<keyword evidence="2" id="KW-0539">Nucleus</keyword>
<proteinExistence type="predicted"/>
<feature type="compositionally biased region" description="Low complexity" evidence="3">
    <location>
        <begin position="30"/>
        <end position="50"/>
    </location>
</feature>
<dbReference type="GO" id="GO:0005634">
    <property type="term" value="C:nucleus"/>
    <property type="evidence" value="ECO:0007669"/>
    <property type="project" value="UniProtKB-SubCell"/>
</dbReference>
<comment type="subcellular location">
    <subcellularLocation>
        <location evidence="1">Nucleus</location>
    </subcellularLocation>
</comment>
<dbReference type="PANTHER" id="PTHR33172:SF103">
    <property type="entry name" value="PROTEIN OXIDATIVE STRESS 3"/>
    <property type="match status" value="1"/>
</dbReference>
<dbReference type="EMBL" id="CAXHTB010000009">
    <property type="protein sequence ID" value="CAL0312519.1"/>
    <property type="molecule type" value="Genomic_DNA"/>
</dbReference>
<reference evidence="4 5" key="1">
    <citation type="submission" date="2024-03" db="EMBL/GenBank/DDBJ databases">
        <authorList>
            <person name="Martinez-Hernandez J."/>
        </authorList>
    </citation>
    <scope>NUCLEOTIDE SEQUENCE [LARGE SCALE GENOMIC DNA]</scope>
</reference>
<dbReference type="GO" id="GO:0006950">
    <property type="term" value="P:response to stress"/>
    <property type="evidence" value="ECO:0007669"/>
    <property type="project" value="UniProtKB-ARBA"/>
</dbReference>
<feature type="region of interest" description="Disordered" evidence="3">
    <location>
        <begin position="1"/>
        <end position="50"/>
    </location>
</feature>
<evidence type="ECO:0000256" key="2">
    <source>
        <dbReference type="ARBA" id="ARBA00023242"/>
    </source>
</evidence>
<protein>
    <recommendedName>
        <fullName evidence="6">Oxidative stress 3</fullName>
    </recommendedName>
</protein>
<organism evidence="4 5">
    <name type="scientific">Lupinus luteus</name>
    <name type="common">European yellow lupine</name>
    <dbReference type="NCBI Taxonomy" id="3873"/>
    <lineage>
        <taxon>Eukaryota</taxon>
        <taxon>Viridiplantae</taxon>
        <taxon>Streptophyta</taxon>
        <taxon>Embryophyta</taxon>
        <taxon>Tracheophyta</taxon>
        <taxon>Spermatophyta</taxon>
        <taxon>Magnoliopsida</taxon>
        <taxon>eudicotyledons</taxon>
        <taxon>Gunneridae</taxon>
        <taxon>Pentapetalae</taxon>
        <taxon>rosids</taxon>
        <taxon>fabids</taxon>
        <taxon>Fabales</taxon>
        <taxon>Fabaceae</taxon>
        <taxon>Papilionoideae</taxon>
        <taxon>50 kb inversion clade</taxon>
        <taxon>genistoids sensu lato</taxon>
        <taxon>core genistoids</taxon>
        <taxon>Genisteae</taxon>
        <taxon>Lupinus</taxon>
    </lineage>
</organism>
<keyword evidence="5" id="KW-1185">Reference proteome</keyword>
<sequence length="184" mass="20226">MNVREVMSANDASNNNWDVKENFDADISDSKSIGSISEDSMNSAFSSSSSELAEDASSSTSYLSTSSSSSQSNGPLYELSELMNNLPMKRGLSMFYQGKAQSFTSLARVQSIEDLPKKEKPYRKKMKPCKSFGLGLDSQRVLYSPKATISKKTARGSSFASLITKRGNLVRDSRSSSIYLQKDF</sequence>
<evidence type="ECO:0000313" key="4">
    <source>
        <dbReference type="EMBL" id="CAL0312519.1"/>
    </source>
</evidence>
<evidence type="ECO:0000256" key="3">
    <source>
        <dbReference type="SAM" id="MobiDB-lite"/>
    </source>
</evidence>
<dbReference type="Proteomes" id="UP001497480">
    <property type="component" value="Unassembled WGS sequence"/>
</dbReference>
<dbReference type="InterPro" id="IPR051992">
    <property type="entry name" value="OxStress_Response_Reg"/>
</dbReference>
<accession>A0AAV1WSX5</accession>
<comment type="caution">
    <text evidence="4">The sequence shown here is derived from an EMBL/GenBank/DDBJ whole genome shotgun (WGS) entry which is preliminary data.</text>
</comment>
<name>A0AAV1WSX5_LUPLU</name>